<dbReference type="Gene3D" id="3.40.50.1820">
    <property type="entry name" value="alpha/beta hydrolase"/>
    <property type="match status" value="1"/>
</dbReference>
<evidence type="ECO:0000313" key="1">
    <source>
        <dbReference type="EMBL" id="MBB6557069.1"/>
    </source>
</evidence>
<proteinExistence type="predicted"/>
<dbReference type="InterPro" id="IPR029058">
    <property type="entry name" value="AB_hydrolase_fold"/>
</dbReference>
<dbReference type="EMBL" id="JACHMI010000001">
    <property type="protein sequence ID" value="MBB6557069.1"/>
    <property type="molecule type" value="Genomic_DNA"/>
</dbReference>
<dbReference type="AlphaFoldDB" id="A0A7X0U6X0"/>
<dbReference type="SUPFAM" id="SSF53474">
    <property type="entry name" value="alpha/beta-Hydrolases"/>
    <property type="match status" value="1"/>
</dbReference>
<keyword evidence="2" id="KW-1185">Reference proteome</keyword>
<dbReference type="RefSeq" id="WP_185111462.1">
    <property type="nucleotide sequence ID" value="NZ_BAAAXY010000158.1"/>
</dbReference>
<organism evidence="1 2">
    <name type="scientific">Nonomuraea rubra</name>
    <dbReference type="NCBI Taxonomy" id="46180"/>
    <lineage>
        <taxon>Bacteria</taxon>
        <taxon>Bacillati</taxon>
        <taxon>Actinomycetota</taxon>
        <taxon>Actinomycetes</taxon>
        <taxon>Streptosporangiales</taxon>
        <taxon>Streptosporangiaceae</taxon>
        <taxon>Nonomuraea</taxon>
    </lineage>
</organism>
<accession>A0A7X0U6X0</accession>
<reference evidence="1 2" key="1">
    <citation type="submission" date="2020-08" db="EMBL/GenBank/DDBJ databases">
        <title>Sequencing the genomes of 1000 actinobacteria strains.</title>
        <authorList>
            <person name="Klenk H.-P."/>
        </authorList>
    </citation>
    <scope>NUCLEOTIDE SEQUENCE [LARGE SCALE GENOMIC DNA]</scope>
    <source>
        <strain evidence="1 2">DSM 43768</strain>
    </source>
</reference>
<comment type="caution">
    <text evidence="1">The sequence shown here is derived from an EMBL/GenBank/DDBJ whole genome shotgun (WGS) entry which is preliminary data.</text>
</comment>
<evidence type="ECO:0000313" key="2">
    <source>
        <dbReference type="Proteomes" id="UP000565579"/>
    </source>
</evidence>
<protein>
    <submittedName>
        <fullName evidence="1">Enterochelin esterase-like enzyme</fullName>
    </submittedName>
</protein>
<sequence length="170" mass="18347">MPTDDPLAVHTMMIDGEEFAYGDFGRTRDYLPDVGPPRFAAHLAFAMEEVLPGFPEATHVISAGFSNSASFALAAADRRPDRIAAAVALSPNLPPSRLDLGVRIPRYLAAGTLEGGFRDCAQGLASVPGEAGIVHRHEEWVGGHDPYWWRLHLVEGLSRLIREALPGAPP</sequence>
<name>A0A7X0U6X0_9ACTN</name>
<gene>
    <name evidence="1" type="ORF">HD593_011864</name>
</gene>
<dbReference type="Proteomes" id="UP000565579">
    <property type="component" value="Unassembled WGS sequence"/>
</dbReference>